<evidence type="ECO:0008006" key="5">
    <source>
        <dbReference type="Google" id="ProtNLM"/>
    </source>
</evidence>
<feature type="transmembrane region" description="Helical" evidence="2">
    <location>
        <begin position="111"/>
        <end position="132"/>
    </location>
</feature>
<keyword evidence="2" id="KW-0472">Membrane</keyword>
<evidence type="ECO:0000256" key="1">
    <source>
        <dbReference type="SAM" id="MobiDB-lite"/>
    </source>
</evidence>
<keyword evidence="2" id="KW-0812">Transmembrane</keyword>
<evidence type="ECO:0000256" key="2">
    <source>
        <dbReference type="SAM" id="Phobius"/>
    </source>
</evidence>
<accession>A0ABP7DMZ8</accession>
<feature type="transmembrane region" description="Helical" evidence="2">
    <location>
        <begin position="51"/>
        <end position="71"/>
    </location>
</feature>
<dbReference type="Proteomes" id="UP001501536">
    <property type="component" value="Unassembled WGS sequence"/>
</dbReference>
<feature type="transmembrane region" description="Helical" evidence="2">
    <location>
        <begin position="83"/>
        <end position="105"/>
    </location>
</feature>
<organism evidence="3 4">
    <name type="scientific">Zhihengliuella alba</name>
    <dbReference type="NCBI Taxonomy" id="547018"/>
    <lineage>
        <taxon>Bacteria</taxon>
        <taxon>Bacillati</taxon>
        <taxon>Actinomycetota</taxon>
        <taxon>Actinomycetes</taxon>
        <taxon>Micrococcales</taxon>
        <taxon>Micrococcaceae</taxon>
        <taxon>Zhihengliuella</taxon>
    </lineage>
</organism>
<feature type="transmembrane region" description="Helical" evidence="2">
    <location>
        <begin position="20"/>
        <end position="39"/>
    </location>
</feature>
<name>A0ABP7DMZ8_9MICC</name>
<keyword evidence="4" id="KW-1185">Reference proteome</keyword>
<keyword evidence="2" id="KW-1133">Transmembrane helix</keyword>
<protein>
    <recommendedName>
        <fullName evidence="5">DUF2157 domain-containing protein</fullName>
    </recommendedName>
</protein>
<feature type="region of interest" description="Disordered" evidence="1">
    <location>
        <begin position="178"/>
        <end position="198"/>
    </location>
</feature>
<gene>
    <name evidence="3" type="ORF">GCM10022377_21580</name>
</gene>
<reference evidence="4" key="1">
    <citation type="journal article" date="2019" name="Int. J. Syst. Evol. Microbiol.">
        <title>The Global Catalogue of Microorganisms (GCM) 10K type strain sequencing project: providing services to taxonomists for standard genome sequencing and annotation.</title>
        <authorList>
            <consortium name="The Broad Institute Genomics Platform"/>
            <consortium name="The Broad Institute Genome Sequencing Center for Infectious Disease"/>
            <person name="Wu L."/>
            <person name="Ma J."/>
        </authorList>
    </citation>
    <scope>NUCLEOTIDE SEQUENCE [LARGE SCALE GENOMIC DNA]</scope>
    <source>
        <strain evidence="4">JCM 16961</strain>
    </source>
</reference>
<comment type="caution">
    <text evidence="3">The sequence shown here is derived from an EMBL/GenBank/DDBJ whole genome shotgun (WGS) entry which is preliminary data.</text>
</comment>
<feature type="transmembrane region" description="Helical" evidence="2">
    <location>
        <begin position="144"/>
        <end position="167"/>
    </location>
</feature>
<proteinExistence type="predicted"/>
<dbReference type="EMBL" id="BAABCJ010000005">
    <property type="protein sequence ID" value="GAA3707474.1"/>
    <property type="molecule type" value="Genomic_DNA"/>
</dbReference>
<evidence type="ECO:0000313" key="3">
    <source>
        <dbReference type="EMBL" id="GAA3707474.1"/>
    </source>
</evidence>
<sequence>MGATVLSGSAMSQQNTISRVGFIHAIGALLAYAIWLIEFQSIRPTVFSLTGWWPLLMGVSVAVSALLLLYINGSKKARIGAFGSLLIAALCGVFEAGGFVVYSAFFGLSLLLWAILFRSALLAIAAVLNVGAPSAAFWLSNEPVLALQLGILAPLSLILAAFLSRYFRAGTRTGDSLGMSSFPDGTKAGSDQRVRTGH</sequence>
<evidence type="ECO:0000313" key="4">
    <source>
        <dbReference type="Proteomes" id="UP001501536"/>
    </source>
</evidence>